<dbReference type="PRINTS" id="PR00958">
    <property type="entry name" value="HOMSERKINASE"/>
</dbReference>
<evidence type="ECO:0000259" key="10">
    <source>
        <dbReference type="Pfam" id="PF03807"/>
    </source>
</evidence>
<feature type="domain" description="Pyrroline-5-carboxylate reductase dimerisation" evidence="11">
    <location>
        <begin position="177"/>
        <end position="281"/>
    </location>
</feature>
<reference evidence="12 13" key="1">
    <citation type="submission" date="2019-04" db="EMBL/GenBank/DDBJ databases">
        <title>Comparative genomics and transcriptomics to analyze fruiting body development in filamentous ascomycetes.</title>
        <authorList>
            <consortium name="DOE Joint Genome Institute"/>
            <person name="Lutkenhaus R."/>
            <person name="Traeger S."/>
            <person name="Breuer J."/>
            <person name="Kuo A."/>
            <person name="Lipzen A."/>
            <person name="Pangilinan J."/>
            <person name="Dilworth D."/>
            <person name="Sandor L."/>
            <person name="Poggeler S."/>
            <person name="Barry K."/>
            <person name="Grigoriev I.V."/>
            <person name="Nowrousian M."/>
        </authorList>
    </citation>
    <scope>NUCLEOTIDE SEQUENCE [LARGE SCALE GENOMIC DNA]</scope>
    <source>
        <strain evidence="12 13">CBS 389.68</strain>
    </source>
</reference>
<dbReference type="PIRSF" id="PIRSF000193">
    <property type="entry name" value="Pyrrol-5-carb_rd"/>
    <property type="match status" value="1"/>
</dbReference>
<name>A0A4V3SJS2_9PEZI</name>
<evidence type="ECO:0000256" key="2">
    <source>
        <dbReference type="ARBA" id="ARBA00005525"/>
    </source>
</evidence>
<proteinExistence type="inferred from homology"/>
<dbReference type="FunFam" id="3.40.50.720:FF:000105">
    <property type="entry name" value="Pyrroline-5-carboxylate reductase"/>
    <property type="match status" value="1"/>
</dbReference>
<evidence type="ECO:0000256" key="3">
    <source>
        <dbReference type="ARBA" id="ARBA00022490"/>
    </source>
</evidence>
<keyword evidence="5" id="KW-0641">Proline biosynthesis</keyword>
<dbReference type="OrthoDB" id="10263291at2759"/>
<feature type="transmembrane region" description="Helical" evidence="9">
    <location>
        <begin position="12"/>
        <end position="33"/>
    </location>
</feature>
<dbReference type="GO" id="GO:0004735">
    <property type="term" value="F:pyrroline-5-carboxylate reductase activity"/>
    <property type="evidence" value="ECO:0007669"/>
    <property type="project" value="InterPro"/>
</dbReference>
<organism evidence="12 13">
    <name type="scientific">Ascodesmis nigricans</name>
    <dbReference type="NCBI Taxonomy" id="341454"/>
    <lineage>
        <taxon>Eukaryota</taxon>
        <taxon>Fungi</taxon>
        <taxon>Dikarya</taxon>
        <taxon>Ascomycota</taxon>
        <taxon>Pezizomycotina</taxon>
        <taxon>Pezizomycetes</taxon>
        <taxon>Pezizales</taxon>
        <taxon>Ascodesmidaceae</taxon>
        <taxon>Ascodesmis</taxon>
    </lineage>
</organism>
<dbReference type="STRING" id="341454.A0A4V3SJS2"/>
<comment type="similarity">
    <text evidence="2">Belongs to the pyrroline-5-carboxylate reductase family.</text>
</comment>
<keyword evidence="7" id="KW-0560">Oxidoreductase</keyword>
<dbReference type="InParanoid" id="A0A4V3SJS2"/>
<dbReference type="InterPro" id="IPR029036">
    <property type="entry name" value="P5CR_dimer"/>
</dbReference>
<keyword evidence="4" id="KW-0028">Amino-acid biosynthesis</keyword>
<accession>A0A4V3SJS2</accession>
<dbReference type="InterPro" id="IPR036291">
    <property type="entry name" value="NAD(P)-bd_dom_sf"/>
</dbReference>
<evidence type="ECO:0000256" key="6">
    <source>
        <dbReference type="ARBA" id="ARBA00022857"/>
    </source>
</evidence>
<comment type="pathway">
    <text evidence="1">Amino-acid biosynthesis; L-proline biosynthesis; L-proline from L-glutamate 5-semialdehyde: step 1/1.</text>
</comment>
<evidence type="ECO:0000256" key="7">
    <source>
        <dbReference type="ARBA" id="ARBA00023002"/>
    </source>
</evidence>
<dbReference type="PANTHER" id="PTHR11645:SF0">
    <property type="entry name" value="PYRROLINE-5-CARBOXYLATE REDUCTASE 3"/>
    <property type="match status" value="1"/>
</dbReference>
<dbReference type="SUPFAM" id="SSF51735">
    <property type="entry name" value="NAD(P)-binding Rossmann-fold domains"/>
    <property type="match status" value="1"/>
</dbReference>
<keyword evidence="13" id="KW-1185">Reference proteome</keyword>
<evidence type="ECO:0000256" key="5">
    <source>
        <dbReference type="ARBA" id="ARBA00022650"/>
    </source>
</evidence>
<evidence type="ECO:0000313" key="13">
    <source>
        <dbReference type="Proteomes" id="UP000298138"/>
    </source>
</evidence>
<evidence type="ECO:0000313" key="12">
    <source>
        <dbReference type="EMBL" id="TGZ85075.1"/>
    </source>
</evidence>
<gene>
    <name evidence="12" type="ORF">EX30DRAFT_368191</name>
</gene>
<keyword evidence="6 8" id="KW-0521">NADP</keyword>
<keyword evidence="9" id="KW-0812">Transmembrane</keyword>
<dbReference type="Gene3D" id="1.10.3730.10">
    <property type="entry name" value="ProC C-terminal domain-like"/>
    <property type="match status" value="1"/>
</dbReference>
<feature type="binding site" evidence="8">
    <location>
        <position position="63"/>
    </location>
    <ligand>
        <name>NADPH</name>
        <dbReference type="ChEBI" id="CHEBI:57783"/>
    </ligand>
</feature>
<dbReference type="InterPro" id="IPR000304">
    <property type="entry name" value="Pyrroline-COOH_reductase"/>
</dbReference>
<dbReference type="EMBL" id="ML220112">
    <property type="protein sequence ID" value="TGZ85075.1"/>
    <property type="molecule type" value="Genomic_DNA"/>
</dbReference>
<keyword evidence="9" id="KW-1133">Transmembrane helix</keyword>
<dbReference type="InterPro" id="IPR008927">
    <property type="entry name" value="6-PGluconate_DH-like_C_sf"/>
</dbReference>
<keyword evidence="9" id="KW-0472">Membrane</keyword>
<protein>
    <submittedName>
        <fullName evidence="12">Pyrroline-5-carboxylate reductase</fullName>
    </submittedName>
</protein>
<dbReference type="NCBIfam" id="TIGR00112">
    <property type="entry name" value="proC"/>
    <property type="match status" value="1"/>
</dbReference>
<dbReference type="HAMAP" id="MF_01925">
    <property type="entry name" value="P5C_reductase"/>
    <property type="match status" value="1"/>
</dbReference>
<evidence type="ECO:0000259" key="11">
    <source>
        <dbReference type="Pfam" id="PF14748"/>
    </source>
</evidence>
<dbReference type="AlphaFoldDB" id="A0A4V3SJS2"/>
<dbReference type="Pfam" id="PF03807">
    <property type="entry name" value="F420_oxidored"/>
    <property type="match status" value="1"/>
</dbReference>
<dbReference type="Gene3D" id="3.40.50.720">
    <property type="entry name" value="NAD(P)-binding Rossmann-like Domain"/>
    <property type="match status" value="1"/>
</dbReference>
<keyword evidence="3" id="KW-0963">Cytoplasm</keyword>
<dbReference type="FunCoup" id="A0A4V3SJS2">
    <property type="interactions" value="436"/>
</dbReference>
<dbReference type="SUPFAM" id="SSF48179">
    <property type="entry name" value="6-phosphogluconate dehydrogenase C-terminal domain-like"/>
    <property type="match status" value="1"/>
</dbReference>
<dbReference type="Pfam" id="PF14748">
    <property type="entry name" value="P5CR_dimer"/>
    <property type="match status" value="1"/>
</dbReference>
<evidence type="ECO:0000256" key="8">
    <source>
        <dbReference type="PIRSR" id="PIRSR000193-1"/>
    </source>
</evidence>
<dbReference type="Proteomes" id="UP000298138">
    <property type="component" value="Unassembled WGS sequence"/>
</dbReference>
<evidence type="ECO:0000256" key="1">
    <source>
        <dbReference type="ARBA" id="ARBA00005205"/>
    </source>
</evidence>
<dbReference type="InterPro" id="IPR028939">
    <property type="entry name" value="P5C_Rdtase_cat_N"/>
</dbReference>
<dbReference type="GO" id="GO:0055129">
    <property type="term" value="P:L-proline biosynthetic process"/>
    <property type="evidence" value="ECO:0007669"/>
    <property type="project" value="TreeGrafter"/>
</dbReference>
<evidence type="ECO:0000256" key="9">
    <source>
        <dbReference type="SAM" id="Phobius"/>
    </source>
</evidence>
<feature type="domain" description="Pyrroline-5-carboxylate reductase catalytic N-terminal" evidence="10">
    <location>
        <begin position="11"/>
        <end position="111"/>
    </location>
</feature>
<feature type="binding site" evidence="8">
    <location>
        <begin position="81"/>
        <end position="84"/>
    </location>
    <ligand>
        <name>NADP(+)</name>
        <dbReference type="ChEBI" id="CHEBI:58349"/>
    </ligand>
</feature>
<dbReference type="FunFam" id="1.10.3730.10:FF:000001">
    <property type="entry name" value="Pyrroline-5-carboxylate reductase"/>
    <property type="match status" value="1"/>
</dbReference>
<sequence>MSSTKLDTSKRIAFVGGGNMASAIIGGLVAGGYPASNIYVSEPWEEARTKVEASFKVKTTTDNVAAVSFDGDKAADLVVLAVKPQVIKKVAEGITEVVQKNKPVVVSIAAGITIPDLSRWLGGGNVPLVRVMPNTPALVSEGATGLYAVETVSEEQKALAFNVLAAVSKTNYWVDREELLDVVTGVSGSGPAYFFLMVEALAKAGQDLGLPADVALGLARQTCMGAGRMLVDTQEDPAELRRKVTSPNGTTHAAIESFLANGFTKICSDAVVAATKRGEELGKEMGKQVSGSCG</sequence>
<evidence type="ECO:0000256" key="4">
    <source>
        <dbReference type="ARBA" id="ARBA00022605"/>
    </source>
</evidence>
<dbReference type="PANTHER" id="PTHR11645">
    <property type="entry name" value="PYRROLINE-5-CARBOXYLATE REDUCTASE"/>
    <property type="match status" value="1"/>
</dbReference>